<dbReference type="Proteomes" id="UP000689195">
    <property type="component" value="Unassembled WGS sequence"/>
</dbReference>
<dbReference type="AlphaFoldDB" id="A0A8S1X642"/>
<proteinExistence type="predicted"/>
<accession>A0A8S1X642</accession>
<keyword evidence="2" id="KW-1185">Reference proteome</keyword>
<sequence length="202" mass="24917">MYEQNEVYNKRENFKKDSKEINQLFIYLNQCLYENDSLQNICIFHQSSLKTNYVLYTDKSKETIIYNVNTQRYLEKLYFVYEYDQSLHYLRLLQFLNLNRQIYKDRRINSKIEQNDNSRLDIKSSPLLNYLINEDRLRRFRQQLRKLYIIVKEMIKNRQIEVITMMLVQFQNKFEIIYSQIYIYQLMGVDANLIENVRENGF</sequence>
<name>A0A8S1X642_9CILI</name>
<gene>
    <name evidence="1" type="ORF">PPENT_87.1.T1110144</name>
</gene>
<protein>
    <submittedName>
        <fullName evidence="1">Uncharacterized protein</fullName>
    </submittedName>
</protein>
<evidence type="ECO:0000313" key="1">
    <source>
        <dbReference type="EMBL" id="CAD8196129.1"/>
    </source>
</evidence>
<comment type="caution">
    <text evidence="1">The sequence shown here is derived from an EMBL/GenBank/DDBJ whole genome shotgun (WGS) entry which is preliminary data.</text>
</comment>
<reference evidence="1" key="1">
    <citation type="submission" date="2021-01" db="EMBL/GenBank/DDBJ databases">
        <authorList>
            <consortium name="Genoscope - CEA"/>
            <person name="William W."/>
        </authorList>
    </citation>
    <scope>NUCLEOTIDE SEQUENCE</scope>
</reference>
<dbReference type="EMBL" id="CAJJDO010000111">
    <property type="protein sequence ID" value="CAD8196129.1"/>
    <property type="molecule type" value="Genomic_DNA"/>
</dbReference>
<organism evidence="1 2">
    <name type="scientific">Paramecium pentaurelia</name>
    <dbReference type="NCBI Taxonomy" id="43138"/>
    <lineage>
        <taxon>Eukaryota</taxon>
        <taxon>Sar</taxon>
        <taxon>Alveolata</taxon>
        <taxon>Ciliophora</taxon>
        <taxon>Intramacronucleata</taxon>
        <taxon>Oligohymenophorea</taxon>
        <taxon>Peniculida</taxon>
        <taxon>Parameciidae</taxon>
        <taxon>Paramecium</taxon>
    </lineage>
</organism>
<evidence type="ECO:0000313" key="2">
    <source>
        <dbReference type="Proteomes" id="UP000689195"/>
    </source>
</evidence>